<keyword evidence="1" id="KW-0472">Membrane</keyword>
<keyword evidence="1" id="KW-0812">Transmembrane</keyword>
<dbReference type="InterPro" id="IPR002881">
    <property type="entry name" value="DUF58"/>
</dbReference>
<feature type="transmembrane region" description="Helical" evidence="1">
    <location>
        <begin position="12"/>
        <end position="28"/>
    </location>
</feature>
<feature type="domain" description="DUF58" evidence="2">
    <location>
        <begin position="199"/>
        <end position="324"/>
    </location>
</feature>
<evidence type="ECO:0000259" key="2">
    <source>
        <dbReference type="Pfam" id="PF01882"/>
    </source>
</evidence>
<evidence type="ECO:0000313" key="3">
    <source>
        <dbReference type="EMBL" id="OGL47507.1"/>
    </source>
</evidence>
<sequence length="376" mass="43144">MHLPRKLKFTKEGTRFVILCIGIGIAAINTGLNLLFLILAMMLSSIIISGILSEISLRKISVKRFHSSRGHAGDELTIKFTIENLKMFLPSFSLIIKDKSFEDLSAYITKINANQKITFPCKKIFLNRGLFELKEILILTRFPFGLFEKSSKILCQSKIIIYPRIKQINSETISLPKHFLQSPFNNLAIKNSDEIFHGLREYRLGDNPKRIHWKSTARFLKPMIKEFEKHQESNISILLDTFLVENNDQKQKEFLESAISLCASLANFFISKNYNIFFSAYTPQFTKIPFAKGKDQLYRILETLALIKPNSSKNFSFLLDELSESQITGYVIAILLNVNQGKNKISAKINLPGTLLHTINIREHSVFNYFKIHQTA</sequence>
<dbReference type="PANTHER" id="PTHR34351:SF1">
    <property type="entry name" value="SLR1927 PROTEIN"/>
    <property type="match status" value="1"/>
</dbReference>
<protein>
    <recommendedName>
        <fullName evidence="2">DUF58 domain-containing protein</fullName>
    </recommendedName>
</protein>
<gene>
    <name evidence="3" type="ORF">A2149_01040</name>
</gene>
<keyword evidence="1" id="KW-1133">Transmembrane helix</keyword>
<comment type="caution">
    <text evidence="3">The sequence shown here is derived from an EMBL/GenBank/DDBJ whole genome shotgun (WGS) entry which is preliminary data.</text>
</comment>
<name>A0A1F7S322_9BACT</name>
<evidence type="ECO:0000256" key="1">
    <source>
        <dbReference type="SAM" id="Phobius"/>
    </source>
</evidence>
<evidence type="ECO:0000313" key="4">
    <source>
        <dbReference type="Proteomes" id="UP000178435"/>
    </source>
</evidence>
<accession>A0A1F7S322</accession>
<reference evidence="3 4" key="1">
    <citation type="journal article" date="2016" name="Nat. Commun.">
        <title>Thousands of microbial genomes shed light on interconnected biogeochemical processes in an aquifer system.</title>
        <authorList>
            <person name="Anantharaman K."/>
            <person name="Brown C.T."/>
            <person name="Hug L.A."/>
            <person name="Sharon I."/>
            <person name="Castelle C.J."/>
            <person name="Probst A.J."/>
            <person name="Thomas B.C."/>
            <person name="Singh A."/>
            <person name="Wilkins M.J."/>
            <person name="Karaoz U."/>
            <person name="Brodie E.L."/>
            <person name="Williams K.H."/>
            <person name="Hubbard S.S."/>
            <person name="Banfield J.F."/>
        </authorList>
    </citation>
    <scope>NUCLEOTIDE SEQUENCE [LARGE SCALE GENOMIC DNA]</scope>
</reference>
<organism evidence="3 4">
    <name type="scientific">Candidatus Schekmanbacteria bacterium RBG_16_38_11</name>
    <dbReference type="NCBI Taxonomy" id="1817880"/>
    <lineage>
        <taxon>Bacteria</taxon>
        <taxon>Candidatus Schekmaniibacteriota</taxon>
    </lineage>
</organism>
<dbReference type="Pfam" id="PF01882">
    <property type="entry name" value="DUF58"/>
    <property type="match status" value="1"/>
</dbReference>
<proteinExistence type="predicted"/>
<dbReference type="PANTHER" id="PTHR34351">
    <property type="entry name" value="SLR1927 PROTEIN-RELATED"/>
    <property type="match status" value="1"/>
</dbReference>
<dbReference type="AlphaFoldDB" id="A0A1F7S322"/>
<dbReference type="Proteomes" id="UP000178435">
    <property type="component" value="Unassembled WGS sequence"/>
</dbReference>
<dbReference type="EMBL" id="MGDF01000011">
    <property type="protein sequence ID" value="OGL47507.1"/>
    <property type="molecule type" value="Genomic_DNA"/>
</dbReference>